<dbReference type="Gene3D" id="2.40.70.10">
    <property type="entry name" value="Acid Proteases"/>
    <property type="match status" value="1"/>
</dbReference>
<dbReference type="RefSeq" id="XP_040631394.1">
    <property type="nucleotide sequence ID" value="XM_040768105.1"/>
</dbReference>
<dbReference type="AlphaFoldDB" id="M5G8K2"/>
<protein>
    <recommendedName>
        <fullName evidence="3">Peptidase A1 domain-containing protein</fullName>
    </recommendedName>
</protein>
<evidence type="ECO:0000313" key="1">
    <source>
        <dbReference type="EMBL" id="EJU04500.1"/>
    </source>
</evidence>
<reference evidence="1 2" key="1">
    <citation type="journal article" date="2012" name="Science">
        <title>The Paleozoic origin of enzymatic lignin decomposition reconstructed from 31 fungal genomes.</title>
        <authorList>
            <person name="Floudas D."/>
            <person name="Binder M."/>
            <person name="Riley R."/>
            <person name="Barry K."/>
            <person name="Blanchette R.A."/>
            <person name="Henrissat B."/>
            <person name="Martinez A.T."/>
            <person name="Otillar R."/>
            <person name="Spatafora J.W."/>
            <person name="Yadav J.S."/>
            <person name="Aerts A."/>
            <person name="Benoit I."/>
            <person name="Boyd A."/>
            <person name="Carlson A."/>
            <person name="Copeland A."/>
            <person name="Coutinho P.M."/>
            <person name="de Vries R.P."/>
            <person name="Ferreira P."/>
            <person name="Findley K."/>
            <person name="Foster B."/>
            <person name="Gaskell J."/>
            <person name="Glotzer D."/>
            <person name="Gorecki P."/>
            <person name="Heitman J."/>
            <person name="Hesse C."/>
            <person name="Hori C."/>
            <person name="Igarashi K."/>
            <person name="Jurgens J.A."/>
            <person name="Kallen N."/>
            <person name="Kersten P."/>
            <person name="Kohler A."/>
            <person name="Kuees U."/>
            <person name="Kumar T.K.A."/>
            <person name="Kuo A."/>
            <person name="LaButti K."/>
            <person name="Larrondo L.F."/>
            <person name="Lindquist E."/>
            <person name="Ling A."/>
            <person name="Lombard V."/>
            <person name="Lucas S."/>
            <person name="Lundell T."/>
            <person name="Martin R."/>
            <person name="McLaughlin D.J."/>
            <person name="Morgenstern I."/>
            <person name="Morin E."/>
            <person name="Murat C."/>
            <person name="Nagy L.G."/>
            <person name="Nolan M."/>
            <person name="Ohm R.A."/>
            <person name="Patyshakuliyeva A."/>
            <person name="Rokas A."/>
            <person name="Ruiz-Duenas F.J."/>
            <person name="Sabat G."/>
            <person name="Salamov A."/>
            <person name="Samejima M."/>
            <person name="Schmutz J."/>
            <person name="Slot J.C."/>
            <person name="St John F."/>
            <person name="Stenlid J."/>
            <person name="Sun H."/>
            <person name="Sun S."/>
            <person name="Syed K."/>
            <person name="Tsang A."/>
            <person name="Wiebenga A."/>
            <person name="Young D."/>
            <person name="Pisabarro A."/>
            <person name="Eastwood D.C."/>
            <person name="Martin F."/>
            <person name="Cullen D."/>
            <person name="Grigoriev I.V."/>
            <person name="Hibbett D.S."/>
        </authorList>
    </citation>
    <scope>NUCLEOTIDE SEQUENCE [LARGE SCALE GENOMIC DNA]</scope>
    <source>
        <strain evidence="1 2">DJM-731 SS1</strain>
    </source>
</reference>
<dbReference type="HOGENOM" id="CLU_2849644_0_0_1"/>
<name>M5G8K2_DACPD</name>
<organism evidence="1 2">
    <name type="scientific">Dacryopinax primogenitus (strain DJM 731)</name>
    <name type="common">Brown rot fungus</name>
    <dbReference type="NCBI Taxonomy" id="1858805"/>
    <lineage>
        <taxon>Eukaryota</taxon>
        <taxon>Fungi</taxon>
        <taxon>Dikarya</taxon>
        <taxon>Basidiomycota</taxon>
        <taxon>Agaricomycotina</taxon>
        <taxon>Dacrymycetes</taxon>
        <taxon>Dacrymycetales</taxon>
        <taxon>Dacrymycetaceae</taxon>
        <taxon>Dacryopinax</taxon>
    </lineage>
</organism>
<evidence type="ECO:0008006" key="3">
    <source>
        <dbReference type="Google" id="ProtNLM"/>
    </source>
</evidence>
<evidence type="ECO:0000313" key="2">
    <source>
        <dbReference type="Proteomes" id="UP000030653"/>
    </source>
</evidence>
<dbReference type="GeneID" id="63683167"/>
<keyword evidence="2" id="KW-1185">Reference proteome</keyword>
<dbReference type="Proteomes" id="UP000030653">
    <property type="component" value="Unassembled WGS sequence"/>
</dbReference>
<dbReference type="EMBL" id="JH795858">
    <property type="protein sequence ID" value="EJU04500.1"/>
    <property type="molecule type" value="Genomic_DNA"/>
</dbReference>
<accession>M5G8K2</accession>
<dbReference type="SUPFAM" id="SSF50630">
    <property type="entry name" value="Acid proteases"/>
    <property type="match status" value="1"/>
</dbReference>
<sequence>MTYNFFGTKNREYTFIIDSGSTTNWITGMPFLHQYYVAFHYTANMMGFGTRNLGASAAQSKPFVG</sequence>
<proteinExistence type="predicted"/>
<gene>
    <name evidence="1" type="ORF">DACRYDRAFT_105559</name>
</gene>
<dbReference type="InterPro" id="IPR021109">
    <property type="entry name" value="Peptidase_aspartic_dom_sf"/>
</dbReference>